<evidence type="ECO:0000313" key="8">
    <source>
        <dbReference type="EMBL" id="KAF1997109.1"/>
    </source>
</evidence>
<keyword evidence="9" id="KW-1185">Reference proteome</keyword>
<evidence type="ECO:0000256" key="2">
    <source>
        <dbReference type="ARBA" id="ARBA00010992"/>
    </source>
</evidence>
<dbReference type="InterPro" id="IPR020846">
    <property type="entry name" value="MFS_dom"/>
</dbReference>
<reference evidence="8" key="1">
    <citation type="journal article" date="2020" name="Stud. Mycol.">
        <title>101 Dothideomycetes genomes: a test case for predicting lifestyles and emergence of pathogens.</title>
        <authorList>
            <person name="Haridas S."/>
            <person name="Albert R."/>
            <person name="Binder M."/>
            <person name="Bloem J."/>
            <person name="Labutti K."/>
            <person name="Salamov A."/>
            <person name="Andreopoulos B."/>
            <person name="Baker S."/>
            <person name="Barry K."/>
            <person name="Bills G."/>
            <person name="Bluhm B."/>
            <person name="Cannon C."/>
            <person name="Castanera R."/>
            <person name="Culley D."/>
            <person name="Daum C."/>
            <person name="Ezra D."/>
            <person name="Gonzalez J."/>
            <person name="Henrissat B."/>
            <person name="Kuo A."/>
            <person name="Liang C."/>
            <person name="Lipzen A."/>
            <person name="Lutzoni F."/>
            <person name="Magnuson J."/>
            <person name="Mondo S."/>
            <person name="Nolan M."/>
            <person name="Ohm R."/>
            <person name="Pangilinan J."/>
            <person name="Park H.-J."/>
            <person name="Ramirez L."/>
            <person name="Alfaro M."/>
            <person name="Sun H."/>
            <person name="Tritt A."/>
            <person name="Yoshinaga Y."/>
            <person name="Zwiers L.-H."/>
            <person name="Turgeon B."/>
            <person name="Goodwin S."/>
            <person name="Spatafora J."/>
            <person name="Crous P."/>
            <person name="Grigoriev I."/>
        </authorList>
    </citation>
    <scope>NUCLEOTIDE SEQUENCE</scope>
    <source>
        <strain evidence="8">CBS 123094</strain>
    </source>
</reference>
<dbReference type="EMBL" id="ML977617">
    <property type="protein sequence ID" value="KAF1997109.1"/>
    <property type="molecule type" value="Genomic_DNA"/>
</dbReference>
<comment type="subcellular location">
    <subcellularLocation>
        <location evidence="1">Membrane</location>
        <topology evidence="1">Multi-pass membrane protein</topology>
    </subcellularLocation>
</comment>
<dbReference type="SUPFAM" id="SSF103473">
    <property type="entry name" value="MFS general substrate transporter"/>
    <property type="match status" value="1"/>
</dbReference>
<keyword evidence="5 6" id="KW-0472">Membrane</keyword>
<dbReference type="PANTHER" id="PTHR48022">
    <property type="entry name" value="PLASTIDIC GLUCOSE TRANSPORTER 4"/>
    <property type="match status" value="1"/>
</dbReference>
<dbReference type="PROSITE" id="PS50850">
    <property type="entry name" value="MFS"/>
    <property type="match status" value="1"/>
</dbReference>
<evidence type="ECO:0000256" key="1">
    <source>
        <dbReference type="ARBA" id="ARBA00004141"/>
    </source>
</evidence>
<dbReference type="InterPro" id="IPR005829">
    <property type="entry name" value="Sugar_transporter_CS"/>
</dbReference>
<dbReference type="PANTHER" id="PTHR48022:SF41">
    <property type="entry name" value="MAJOR FACILITATOR SUPERFAMILY (MFS) PROFILE DOMAIN-CONTAINING PROTEIN"/>
    <property type="match status" value="1"/>
</dbReference>
<proteinExistence type="inferred from homology"/>
<dbReference type="GO" id="GO:0016020">
    <property type="term" value="C:membrane"/>
    <property type="evidence" value="ECO:0007669"/>
    <property type="project" value="UniProtKB-SubCell"/>
</dbReference>
<feature type="transmembrane region" description="Helical" evidence="6">
    <location>
        <begin position="38"/>
        <end position="59"/>
    </location>
</feature>
<evidence type="ECO:0000256" key="5">
    <source>
        <dbReference type="ARBA" id="ARBA00023136"/>
    </source>
</evidence>
<evidence type="ECO:0000259" key="7">
    <source>
        <dbReference type="PROSITE" id="PS50850"/>
    </source>
</evidence>
<comment type="similarity">
    <text evidence="2">Belongs to the major facilitator superfamily. Sugar transporter (TC 2.A.1.1) family.</text>
</comment>
<evidence type="ECO:0000313" key="9">
    <source>
        <dbReference type="Proteomes" id="UP000799779"/>
    </source>
</evidence>
<feature type="transmembrane region" description="Helical" evidence="6">
    <location>
        <begin position="99"/>
        <end position="121"/>
    </location>
</feature>
<dbReference type="GO" id="GO:0005351">
    <property type="term" value="F:carbohydrate:proton symporter activity"/>
    <property type="evidence" value="ECO:0007669"/>
    <property type="project" value="TreeGrafter"/>
</dbReference>
<accession>A0A6A5W8M6</accession>
<protein>
    <submittedName>
        <fullName evidence="8">MFS general substrate transporter</fullName>
    </submittedName>
</protein>
<feature type="domain" description="Major facilitator superfamily (MFS) profile" evidence="7">
    <location>
        <begin position="1"/>
        <end position="340"/>
    </location>
</feature>
<feature type="transmembrane region" description="Helical" evidence="6">
    <location>
        <begin position="133"/>
        <end position="156"/>
    </location>
</feature>
<dbReference type="InterPro" id="IPR005828">
    <property type="entry name" value="MFS_sugar_transport-like"/>
</dbReference>
<keyword evidence="4 6" id="KW-1133">Transmembrane helix</keyword>
<dbReference type="Gene3D" id="1.20.1250.20">
    <property type="entry name" value="MFS general substrate transporter like domains"/>
    <property type="match status" value="1"/>
</dbReference>
<dbReference type="Proteomes" id="UP000799779">
    <property type="component" value="Unassembled WGS sequence"/>
</dbReference>
<dbReference type="Pfam" id="PF00083">
    <property type="entry name" value="Sugar_tr"/>
    <property type="match status" value="1"/>
</dbReference>
<feature type="transmembrane region" description="Helical" evidence="6">
    <location>
        <begin position="312"/>
        <end position="330"/>
    </location>
</feature>
<dbReference type="PROSITE" id="PS00217">
    <property type="entry name" value="SUGAR_TRANSPORT_2"/>
    <property type="match status" value="1"/>
</dbReference>
<organism evidence="8 9">
    <name type="scientific">Amniculicola lignicola CBS 123094</name>
    <dbReference type="NCBI Taxonomy" id="1392246"/>
    <lineage>
        <taxon>Eukaryota</taxon>
        <taxon>Fungi</taxon>
        <taxon>Dikarya</taxon>
        <taxon>Ascomycota</taxon>
        <taxon>Pezizomycotina</taxon>
        <taxon>Dothideomycetes</taxon>
        <taxon>Pleosporomycetidae</taxon>
        <taxon>Pleosporales</taxon>
        <taxon>Amniculicolaceae</taxon>
        <taxon>Amniculicola</taxon>
    </lineage>
</organism>
<dbReference type="InterPro" id="IPR050360">
    <property type="entry name" value="MFS_Sugar_Transporters"/>
</dbReference>
<sequence>MAPIPSQSPQQDFEMLTQLREDFGVKHNDEWILPSNWLALWNLASPLGAMLGALTGGWFQDKVGRRLALGTSSFLSAIAVAIMYVSYLPEDIQGRRGCFFAGKFFQGAAIGAVMAATQTYMSEILPPVLRGSGMAFFPVFTLLGQLTGALVIFGSLRKSKGYTVAFASQWPFSFVPIIVSLLLPESPAYYVRKDRIADAIKAQARLDPPDTDTEAVVEKMRRDIEHEKRTARATYAECFHKQNIRRTFIVMWANSLTAVFGLPLLAKASYFLQVVGMDASVSIIFLILGIVLGLGGNVASIWVMARVGRRPLIVVTLSIAALFWLSMGVANCWKGGVVPW</sequence>
<evidence type="ECO:0000256" key="6">
    <source>
        <dbReference type="SAM" id="Phobius"/>
    </source>
</evidence>
<gene>
    <name evidence="8" type="ORF">P154DRAFT_525099</name>
</gene>
<name>A0A6A5W8M6_9PLEO</name>
<keyword evidence="3 6" id="KW-0812">Transmembrane</keyword>
<dbReference type="AlphaFoldDB" id="A0A6A5W8M6"/>
<evidence type="ECO:0000256" key="4">
    <source>
        <dbReference type="ARBA" id="ARBA00022989"/>
    </source>
</evidence>
<dbReference type="OrthoDB" id="6612291at2759"/>
<feature type="transmembrane region" description="Helical" evidence="6">
    <location>
        <begin position="249"/>
        <end position="271"/>
    </location>
</feature>
<feature type="transmembrane region" description="Helical" evidence="6">
    <location>
        <begin position="283"/>
        <end position="305"/>
    </location>
</feature>
<evidence type="ECO:0000256" key="3">
    <source>
        <dbReference type="ARBA" id="ARBA00022692"/>
    </source>
</evidence>
<dbReference type="InterPro" id="IPR036259">
    <property type="entry name" value="MFS_trans_sf"/>
</dbReference>
<feature type="transmembrane region" description="Helical" evidence="6">
    <location>
        <begin position="66"/>
        <end position="87"/>
    </location>
</feature>